<evidence type="ECO:0000259" key="14">
    <source>
        <dbReference type="PROSITE" id="PS50162"/>
    </source>
</evidence>
<dbReference type="Gene3D" id="3.30.230.10">
    <property type="match status" value="1"/>
</dbReference>
<dbReference type="SUPFAM" id="SSF54211">
    <property type="entry name" value="Ribosomal protein S5 domain 2-like"/>
    <property type="match status" value="1"/>
</dbReference>
<evidence type="ECO:0000313" key="16">
    <source>
        <dbReference type="Proteomes" id="UP000273500"/>
    </source>
</evidence>
<evidence type="ECO:0000256" key="6">
    <source>
        <dbReference type="ARBA" id="ARBA00022833"/>
    </source>
</evidence>
<keyword evidence="8 11" id="KW-0346">Stress response</keyword>
<comment type="similarity">
    <text evidence="11 13">Belongs to the RecA family. RadA subfamily.</text>
</comment>
<evidence type="ECO:0000256" key="9">
    <source>
        <dbReference type="ARBA" id="ARBA00023125"/>
    </source>
</evidence>
<accession>A0A3R9P3Q3</accession>
<evidence type="ECO:0000256" key="13">
    <source>
        <dbReference type="RuleBase" id="RU003555"/>
    </source>
</evidence>
<organism evidence="15 16">
    <name type="scientific">Hymenobacter rigui</name>
    <dbReference type="NCBI Taxonomy" id="334424"/>
    <lineage>
        <taxon>Bacteria</taxon>
        <taxon>Pseudomonadati</taxon>
        <taxon>Bacteroidota</taxon>
        <taxon>Cytophagia</taxon>
        <taxon>Cytophagales</taxon>
        <taxon>Hymenobacteraceae</taxon>
        <taxon>Hymenobacter</taxon>
    </lineage>
</organism>
<evidence type="ECO:0000256" key="8">
    <source>
        <dbReference type="ARBA" id="ARBA00023016"/>
    </source>
</evidence>
<keyword evidence="2 11" id="KW-0547">Nucleotide-binding</keyword>
<dbReference type="OrthoDB" id="9803906at2"/>
<dbReference type="GO" id="GO:0000725">
    <property type="term" value="P:recombinational repair"/>
    <property type="evidence" value="ECO:0007669"/>
    <property type="project" value="UniProtKB-UniRule"/>
</dbReference>
<reference evidence="15 16" key="1">
    <citation type="submission" date="2018-12" db="EMBL/GenBank/DDBJ databases">
        <authorList>
            <person name="Feng G."/>
            <person name="Zhu H."/>
        </authorList>
    </citation>
    <scope>NUCLEOTIDE SEQUENCE [LARGE SCALE GENOMIC DNA]</scope>
    <source>
        <strain evidence="15 16">KCTC 12533</strain>
    </source>
</reference>
<dbReference type="HAMAP" id="MF_01498">
    <property type="entry name" value="RadA_bact"/>
    <property type="match status" value="1"/>
</dbReference>
<dbReference type="AlphaFoldDB" id="A0A3R9P3Q3"/>
<keyword evidence="5" id="KW-0378">Hydrolase</keyword>
<feature type="region of interest" description="Lon-protease-like" evidence="11">
    <location>
        <begin position="359"/>
        <end position="463"/>
    </location>
</feature>
<dbReference type="FunFam" id="3.40.50.300:FF:000050">
    <property type="entry name" value="DNA repair protein RadA"/>
    <property type="match status" value="1"/>
</dbReference>
<evidence type="ECO:0000256" key="10">
    <source>
        <dbReference type="ARBA" id="ARBA00023204"/>
    </source>
</evidence>
<keyword evidence="7 11" id="KW-0067">ATP-binding</keyword>
<dbReference type="PROSITE" id="PS50162">
    <property type="entry name" value="RECA_2"/>
    <property type="match status" value="1"/>
</dbReference>
<dbReference type="GO" id="GO:0005524">
    <property type="term" value="F:ATP binding"/>
    <property type="evidence" value="ECO:0007669"/>
    <property type="project" value="UniProtKB-UniRule"/>
</dbReference>
<dbReference type="InterPro" id="IPR014721">
    <property type="entry name" value="Ribsml_uS5_D2-typ_fold_subgr"/>
</dbReference>
<dbReference type="PANTHER" id="PTHR32472:SF10">
    <property type="entry name" value="DNA REPAIR PROTEIN RADA-LIKE PROTEIN"/>
    <property type="match status" value="1"/>
</dbReference>
<evidence type="ECO:0000256" key="5">
    <source>
        <dbReference type="ARBA" id="ARBA00022801"/>
    </source>
</evidence>
<dbReference type="InterPro" id="IPR041166">
    <property type="entry name" value="Rubredoxin_2"/>
</dbReference>
<dbReference type="EMBL" id="RWIT01000006">
    <property type="protein sequence ID" value="RSK48079.1"/>
    <property type="molecule type" value="Genomic_DNA"/>
</dbReference>
<dbReference type="Pfam" id="PF18073">
    <property type="entry name" value="Zn_ribbon_LapB"/>
    <property type="match status" value="1"/>
</dbReference>
<dbReference type="Gene3D" id="3.40.50.300">
    <property type="entry name" value="P-loop containing nucleotide triphosphate hydrolases"/>
    <property type="match status" value="1"/>
</dbReference>
<dbReference type="InterPro" id="IPR027417">
    <property type="entry name" value="P-loop_NTPase"/>
</dbReference>
<dbReference type="InterPro" id="IPR004504">
    <property type="entry name" value="DNA_repair_RadA"/>
</dbReference>
<evidence type="ECO:0000256" key="2">
    <source>
        <dbReference type="ARBA" id="ARBA00022741"/>
    </source>
</evidence>
<comment type="function">
    <text evidence="13">DNA-dependent ATPase involved in processing of recombination intermediates, plays a role in repairing DNA breaks. Stimulates the branch migration of RecA-mediated strand transfer reactions, allowing the 3' invading strand to extend heteroduplex DNA faster. Binds ssDNA in the presence of ADP but not other nucleotides, has ATPase activity that is stimulated by ssDNA and various branched DNA structures, but inhibited by SSB. Does not have RecA's homology-searching function.</text>
</comment>
<feature type="binding site" evidence="11">
    <location>
        <begin position="105"/>
        <end position="112"/>
    </location>
    <ligand>
        <name>ATP</name>
        <dbReference type="ChEBI" id="CHEBI:30616"/>
    </ligand>
</feature>
<dbReference type="GO" id="GO:0140664">
    <property type="term" value="F:ATP-dependent DNA damage sensor activity"/>
    <property type="evidence" value="ECO:0007669"/>
    <property type="project" value="InterPro"/>
</dbReference>
<dbReference type="GO" id="GO:0005829">
    <property type="term" value="C:cytosol"/>
    <property type="evidence" value="ECO:0007669"/>
    <property type="project" value="TreeGrafter"/>
</dbReference>
<dbReference type="InterPro" id="IPR020588">
    <property type="entry name" value="RecA_ATP-bd"/>
</dbReference>
<evidence type="ECO:0000256" key="12">
    <source>
        <dbReference type="NCBIfam" id="TIGR00416"/>
    </source>
</evidence>
<keyword evidence="10 11" id="KW-0234">DNA repair</keyword>
<gene>
    <name evidence="11 15" type="primary">radA</name>
    <name evidence="15" type="ORF">EI291_13410</name>
</gene>
<dbReference type="PRINTS" id="PR01874">
    <property type="entry name" value="DNAREPAIRADA"/>
</dbReference>
<evidence type="ECO:0000256" key="7">
    <source>
        <dbReference type="ARBA" id="ARBA00022840"/>
    </source>
</evidence>
<dbReference type="Pfam" id="PF13541">
    <property type="entry name" value="ChlI"/>
    <property type="match status" value="1"/>
</dbReference>
<protein>
    <recommendedName>
        <fullName evidence="11 12">DNA repair protein RadA</fullName>
    </recommendedName>
</protein>
<dbReference type="SUPFAM" id="SSF52540">
    <property type="entry name" value="P-loop containing nucleoside triphosphate hydrolases"/>
    <property type="match status" value="1"/>
</dbReference>
<name>A0A3R9P3Q3_9BACT</name>
<keyword evidence="3 11" id="KW-0227">DNA damage</keyword>
<dbReference type="InterPro" id="IPR020568">
    <property type="entry name" value="Ribosomal_Su5_D2-typ_SF"/>
</dbReference>
<evidence type="ECO:0000313" key="15">
    <source>
        <dbReference type="EMBL" id="RSK48079.1"/>
    </source>
</evidence>
<evidence type="ECO:0000256" key="11">
    <source>
        <dbReference type="HAMAP-Rule" id="MF_01498"/>
    </source>
</evidence>
<dbReference type="PANTHER" id="PTHR32472">
    <property type="entry name" value="DNA REPAIR PROTEIN RADA"/>
    <property type="match status" value="1"/>
</dbReference>
<dbReference type="Pfam" id="PF13481">
    <property type="entry name" value="AAA_25"/>
    <property type="match status" value="1"/>
</dbReference>
<keyword evidence="1 11" id="KW-0479">Metal-binding</keyword>
<dbReference type="CDD" id="cd01121">
    <property type="entry name" value="RadA_SMS_N"/>
    <property type="match status" value="1"/>
</dbReference>
<dbReference type="NCBIfam" id="TIGR00416">
    <property type="entry name" value="sms"/>
    <property type="match status" value="1"/>
</dbReference>
<keyword evidence="9 11" id="KW-0238">DNA-binding</keyword>
<evidence type="ECO:0000256" key="4">
    <source>
        <dbReference type="ARBA" id="ARBA00022771"/>
    </source>
</evidence>
<keyword evidence="16" id="KW-1185">Reference proteome</keyword>
<dbReference type="GO" id="GO:0016787">
    <property type="term" value="F:hydrolase activity"/>
    <property type="evidence" value="ECO:0007669"/>
    <property type="project" value="UniProtKB-KW"/>
</dbReference>
<comment type="domain">
    <text evidence="11">The middle region has homology to RecA with ATPase motifs including the RadA KNRFG motif, while the C-terminus is homologous to Lon protease.</text>
</comment>
<comment type="function">
    <text evidence="11">Plays a role in repairing double-strand DNA breaks, probably involving stabilizing or processing branched DNA or blocked replication forks.</text>
</comment>
<keyword evidence="4 13" id="KW-0863">Zinc-finger</keyword>
<dbReference type="Proteomes" id="UP000273500">
    <property type="component" value="Unassembled WGS sequence"/>
</dbReference>
<sequence>MAKVKTLFFCQNCGAQSVKWIGRCPSCGEWNTYVEEVVEKPDTATAANAWKASTSVGSTAAKAAKPKPLGDIIYEEESRLNTHDQELNRVLGGGLVPGSLVLIGGEPGIGKSTLMLQIAMQLNGLRILYVSGEESEQQIKMRAERLGRQHPGLYILTETNTQNIFRQIDQLQPNVVVVDSIQTLHSTIVEAGPGSVSQVRECTTELLKYAKDTGVPVLLIGHITKDGSIAGPKILEHMVDTVLQFEGDRHLTYRILRTVKNRFGSTSELGIYEMQGAGLRQVSNPSEILLSQRTESLSGIAIGATVEGNRPLLVEVQALVTPSTYGTPQRSATGFDAKRLQMLLAVLEKRSGLRLGQHDVFLNIAGGLRLEDPALDLAVCAAVVSSLNDVPIRNEICLAAEVGLSGEIRAVSRLDQRLSEAEKLGFAEMYISQFNAKGLDLARYGIRVHPSGRLDEVLTGLFG</sequence>
<feature type="domain" description="RecA family profile 1" evidence="14">
    <location>
        <begin position="76"/>
        <end position="223"/>
    </location>
</feature>
<feature type="short sequence motif" description="RadA KNRFG motif" evidence="11">
    <location>
        <begin position="260"/>
        <end position="264"/>
    </location>
</feature>
<evidence type="ECO:0000256" key="3">
    <source>
        <dbReference type="ARBA" id="ARBA00022763"/>
    </source>
</evidence>
<dbReference type="SMART" id="SM00382">
    <property type="entry name" value="AAA"/>
    <property type="match status" value="1"/>
</dbReference>
<dbReference type="RefSeq" id="WP_125420704.1">
    <property type="nucleotide sequence ID" value="NZ_RWIT01000006.1"/>
</dbReference>
<evidence type="ECO:0000256" key="1">
    <source>
        <dbReference type="ARBA" id="ARBA00022723"/>
    </source>
</evidence>
<dbReference type="GO" id="GO:0003684">
    <property type="term" value="F:damaged DNA binding"/>
    <property type="evidence" value="ECO:0007669"/>
    <property type="project" value="InterPro"/>
</dbReference>
<dbReference type="InterPro" id="IPR003593">
    <property type="entry name" value="AAA+_ATPase"/>
</dbReference>
<comment type="caution">
    <text evidence="15">The sequence shown here is derived from an EMBL/GenBank/DDBJ whole genome shotgun (WGS) entry which is preliminary data.</text>
</comment>
<keyword evidence="6 13" id="KW-0862">Zinc</keyword>
<proteinExistence type="inferred from homology"/>
<dbReference type="GO" id="GO:0008270">
    <property type="term" value="F:zinc ion binding"/>
    <property type="evidence" value="ECO:0007669"/>
    <property type="project" value="UniProtKB-KW"/>
</dbReference>